<dbReference type="GO" id="GO:0030276">
    <property type="term" value="F:clathrin binding"/>
    <property type="evidence" value="ECO:0000318"/>
    <property type="project" value="GO_Central"/>
</dbReference>
<dbReference type="GO" id="GO:0016020">
    <property type="term" value="C:membrane"/>
    <property type="evidence" value="ECO:0000318"/>
    <property type="project" value="GO_Central"/>
</dbReference>
<dbReference type="PROSITE" id="PS50909">
    <property type="entry name" value="GAT"/>
    <property type="match status" value="1"/>
</dbReference>
<keyword evidence="2" id="KW-0813">Transport</keyword>
<dbReference type="GO" id="GO:0015031">
    <property type="term" value="P:protein transport"/>
    <property type="evidence" value="ECO:0007669"/>
    <property type="project" value="UniProtKB-KW"/>
</dbReference>
<organism evidence="7 8">
    <name type="scientific">Strongylocentrotus purpuratus</name>
    <name type="common">Purple sea urchin</name>
    <dbReference type="NCBI Taxonomy" id="7668"/>
    <lineage>
        <taxon>Eukaryota</taxon>
        <taxon>Metazoa</taxon>
        <taxon>Echinodermata</taxon>
        <taxon>Eleutherozoa</taxon>
        <taxon>Echinozoa</taxon>
        <taxon>Echinoidea</taxon>
        <taxon>Euechinoidea</taxon>
        <taxon>Echinacea</taxon>
        <taxon>Camarodonta</taxon>
        <taxon>Echinidea</taxon>
        <taxon>Strongylocentrotidae</taxon>
        <taxon>Strongylocentrotus</taxon>
    </lineage>
</organism>
<feature type="compositionally biased region" description="Low complexity" evidence="4">
    <location>
        <begin position="195"/>
        <end position="214"/>
    </location>
</feature>
<evidence type="ECO:0000313" key="7">
    <source>
        <dbReference type="EnsemblMetazoa" id="XP_030840359"/>
    </source>
</evidence>
<dbReference type="GO" id="GO:0043130">
    <property type="term" value="F:ubiquitin binding"/>
    <property type="evidence" value="ECO:0007669"/>
    <property type="project" value="InterPro"/>
</dbReference>
<dbReference type="SUPFAM" id="SSF48464">
    <property type="entry name" value="ENTH/VHS domain"/>
    <property type="match status" value="1"/>
</dbReference>
<reference evidence="8" key="1">
    <citation type="submission" date="2015-02" db="EMBL/GenBank/DDBJ databases">
        <title>Genome sequencing for Strongylocentrotus purpuratus.</title>
        <authorList>
            <person name="Murali S."/>
            <person name="Liu Y."/>
            <person name="Vee V."/>
            <person name="English A."/>
            <person name="Wang M."/>
            <person name="Skinner E."/>
            <person name="Han Y."/>
            <person name="Muzny D.M."/>
            <person name="Worley K.C."/>
            <person name="Gibbs R.A."/>
        </authorList>
    </citation>
    <scope>NUCLEOTIDE SEQUENCE</scope>
</reference>
<evidence type="ECO:0000259" key="6">
    <source>
        <dbReference type="PROSITE" id="PS50909"/>
    </source>
</evidence>
<dbReference type="CDD" id="cd03565">
    <property type="entry name" value="VHS_Tom1_like"/>
    <property type="match status" value="1"/>
</dbReference>
<dbReference type="OrthoDB" id="2018246at2759"/>
<evidence type="ECO:0000313" key="8">
    <source>
        <dbReference type="Proteomes" id="UP000007110"/>
    </source>
</evidence>
<dbReference type="PANTHER" id="PTHR13856">
    <property type="entry name" value="VHS DOMAIN CONTAINING PROTEIN FAMILY"/>
    <property type="match status" value="1"/>
</dbReference>
<dbReference type="KEGG" id="spu:100888559"/>
<evidence type="ECO:0008006" key="9">
    <source>
        <dbReference type="Google" id="ProtNLM"/>
    </source>
</evidence>
<accession>A0A7M7NTH6</accession>
<dbReference type="FunCoup" id="A0A7M7NTH6">
    <property type="interactions" value="809"/>
</dbReference>
<dbReference type="PANTHER" id="PTHR13856:SF137">
    <property type="entry name" value="GH05942P"/>
    <property type="match status" value="1"/>
</dbReference>
<dbReference type="GO" id="GO:0007165">
    <property type="term" value="P:signal transduction"/>
    <property type="evidence" value="ECO:0000318"/>
    <property type="project" value="GO_Central"/>
</dbReference>
<dbReference type="Pfam" id="PF00790">
    <property type="entry name" value="VHS"/>
    <property type="match status" value="1"/>
</dbReference>
<dbReference type="CDD" id="cd14233">
    <property type="entry name" value="GAT_TOM1_like"/>
    <property type="match status" value="1"/>
</dbReference>
<evidence type="ECO:0000256" key="4">
    <source>
        <dbReference type="SAM" id="MobiDB-lite"/>
    </source>
</evidence>
<feature type="compositionally biased region" description="Polar residues" evidence="4">
    <location>
        <begin position="575"/>
        <end position="597"/>
    </location>
</feature>
<keyword evidence="8" id="KW-1185">Reference proteome</keyword>
<keyword evidence="3" id="KW-0653">Protein transport</keyword>
<dbReference type="InterPro" id="IPR002014">
    <property type="entry name" value="VHS_dom"/>
</dbReference>
<dbReference type="GO" id="GO:0005768">
    <property type="term" value="C:endosome"/>
    <property type="evidence" value="ECO:0000318"/>
    <property type="project" value="GO_Central"/>
</dbReference>
<feature type="domain" description="GAT" evidence="6">
    <location>
        <begin position="220"/>
        <end position="308"/>
    </location>
</feature>
<evidence type="ECO:0000256" key="2">
    <source>
        <dbReference type="ARBA" id="ARBA00022448"/>
    </source>
</evidence>
<feature type="region of interest" description="Disordered" evidence="4">
    <location>
        <begin position="168"/>
        <end position="216"/>
    </location>
</feature>
<dbReference type="GeneID" id="100888559"/>
<dbReference type="RefSeq" id="XP_030840359.1">
    <property type="nucleotide sequence ID" value="XM_030984499.1"/>
</dbReference>
<dbReference type="PROSITE" id="PS50179">
    <property type="entry name" value="VHS"/>
    <property type="match status" value="1"/>
</dbReference>
<dbReference type="AlphaFoldDB" id="A0A7M7NTH6"/>
<dbReference type="InParanoid" id="A0A7M7NTH6"/>
<feature type="domain" description="VHS" evidence="5">
    <location>
        <begin position="20"/>
        <end position="151"/>
    </location>
</feature>
<dbReference type="Gene3D" id="1.25.40.90">
    <property type="match status" value="1"/>
</dbReference>
<dbReference type="Pfam" id="PF03127">
    <property type="entry name" value="GAT"/>
    <property type="match status" value="1"/>
</dbReference>
<evidence type="ECO:0000259" key="5">
    <source>
        <dbReference type="PROSITE" id="PS50179"/>
    </source>
</evidence>
<dbReference type="Proteomes" id="UP000007110">
    <property type="component" value="Unassembled WGS sequence"/>
</dbReference>
<feature type="region of interest" description="Disordered" evidence="4">
    <location>
        <begin position="534"/>
        <end position="556"/>
    </location>
</feature>
<dbReference type="InterPro" id="IPR038425">
    <property type="entry name" value="GAT_sf"/>
</dbReference>
<evidence type="ECO:0000256" key="3">
    <source>
        <dbReference type="ARBA" id="ARBA00022927"/>
    </source>
</evidence>
<dbReference type="SUPFAM" id="SSF89009">
    <property type="entry name" value="GAT-like domain"/>
    <property type="match status" value="1"/>
</dbReference>
<dbReference type="GO" id="GO:0035091">
    <property type="term" value="F:phosphatidylinositol binding"/>
    <property type="evidence" value="ECO:0007669"/>
    <property type="project" value="InterPro"/>
</dbReference>
<dbReference type="InterPro" id="IPR014645">
    <property type="entry name" value="TOM1"/>
</dbReference>
<evidence type="ECO:0000256" key="1">
    <source>
        <dbReference type="ARBA" id="ARBA00007708"/>
    </source>
</evidence>
<sequence>MSFMRPNPFTSPVGQRIERATNESQASEDWGLIMEITDIINETEEGAKDAVKALKKRLFGNKKWKEVIFSLTILETCVKNCQHRFHVPICKQEFCKELVKVIQPNLNPPTIVQEKILGLIQSWADAFKNDPTLQGVVKVYEELKSKSIEFPPMDLDALSPIRTPLRVTPEVDPAMNRPAPTRQPTQPIPGPGPVHVPAQVPPQQQQQQQQQQGPMTFSADHMTKLRRELDLVLGNVRVMSEMLTEMQPGQENPDDLDLLQELNQTCRTMQKRVVTLLSEVTHEEVTGELLRVNDDLNNMFVRFDRYERYRQSQAQSTQPSQAPSTMPAMPAVYPAAAPITAQAPGQGESSVGTLIDLGLDEPAPAYAAAPAPAYPPAAPMGGGMMGPPGVHTMASPTLRCPTKVQELVVYDQLAGLSMTGGSVSNSLGQISNVPTSVNPPPPEDDFDMFAQSRGTTYQDSIRSGSTYQDNTNVDQAGGALAGFVQNRSLPPPAYDAVMTEEQQPVVAPASKGAGGMDEMEQWLTDSDLSKAQDTYAAANTNSDDVDDPGISSSGAKTGEFDKFLQERAQVGETLPTANIGSHSNVTAPASTQQNRQMQMNEAENNMFAL</sequence>
<dbReference type="SMART" id="SM00288">
    <property type="entry name" value="VHS"/>
    <property type="match status" value="1"/>
</dbReference>
<dbReference type="OMA" id="VEMENWL"/>
<dbReference type="PIRSF" id="PIRSF036948">
    <property type="entry name" value="TOM1"/>
    <property type="match status" value="1"/>
</dbReference>
<dbReference type="EnsemblMetazoa" id="XM_030984499">
    <property type="protein sequence ID" value="XP_030840359"/>
    <property type="gene ID" value="LOC100888559"/>
</dbReference>
<reference evidence="7" key="2">
    <citation type="submission" date="2021-01" db="UniProtKB">
        <authorList>
            <consortium name="EnsemblMetazoa"/>
        </authorList>
    </citation>
    <scope>IDENTIFICATION</scope>
</reference>
<name>A0A7M7NTH6_STRPU</name>
<comment type="similarity">
    <text evidence="1">Belongs to the TOM1 family.</text>
</comment>
<dbReference type="InterPro" id="IPR004152">
    <property type="entry name" value="GAT_dom"/>
</dbReference>
<proteinExistence type="inferred from homology"/>
<dbReference type="Gene3D" id="1.20.58.160">
    <property type="match status" value="1"/>
</dbReference>
<feature type="region of interest" description="Disordered" evidence="4">
    <location>
        <begin position="574"/>
        <end position="597"/>
    </location>
</feature>
<protein>
    <recommendedName>
        <fullName evidence="9">TOM1-like protein 2</fullName>
    </recommendedName>
</protein>
<dbReference type="InterPro" id="IPR008942">
    <property type="entry name" value="ENTH_VHS"/>
</dbReference>